<comment type="caution">
    <text evidence="1">The sequence shown here is derived from an EMBL/GenBank/DDBJ whole genome shotgun (WGS) entry which is preliminary data.</text>
</comment>
<name>A0ACB6ZVM2_THEGA</name>
<sequence>MPASRPSSSKPRKSKASKTRSTSKLPSLKSSTPQPDGPKRFACRAWWCDSTFSRRADMLRHVDTEHFGERFYCIICCAVMKQKSNMCTHLNGHLANYCTICSCGQGFTDPSACKRHRDTTGHDEGVTHGKTRLILIEPVKLQHRIGSLLNLQMISDPSFIPPSFDKSYRLKGMPKPKAQEKYNPTDYLIIESPDVPAVPSTQATGTVLTARAPAAEYQEPTPIERPVPVQTEIQVDELGINAKFSYDVELLQEPHYGQANTRNAYTECQSSPATYPTYHSQTPSDGYHTLPDAGSPYLPYDSYPTAVPYMPTNANSHYNHYPEHYPVAINHYVSPQSQSFVEPDVQPKYWETLDPSQALNPPSWPMHTPCFEFPSRHNFFAGMGFGMRAPNQPQPLYQPNADFHNHVYHPTLAAH</sequence>
<organism evidence="1 2">
    <name type="scientific">Thelephora ganbajun</name>
    <name type="common">Ganba fungus</name>
    <dbReference type="NCBI Taxonomy" id="370292"/>
    <lineage>
        <taxon>Eukaryota</taxon>
        <taxon>Fungi</taxon>
        <taxon>Dikarya</taxon>
        <taxon>Basidiomycota</taxon>
        <taxon>Agaricomycotina</taxon>
        <taxon>Agaricomycetes</taxon>
        <taxon>Thelephorales</taxon>
        <taxon>Thelephoraceae</taxon>
        <taxon>Thelephora</taxon>
    </lineage>
</organism>
<evidence type="ECO:0000313" key="1">
    <source>
        <dbReference type="EMBL" id="KAF9653652.1"/>
    </source>
</evidence>
<accession>A0ACB6ZVM2</accession>
<evidence type="ECO:0000313" key="2">
    <source>
        <dbReference type="Proteomes" id="UP000886501"/>
    </source>
</evidence>
<reference evidence="1" key="1">
    <citation type="submission" date="2019-10" db="EMBL/GenBank/DDBJ databases">
        <authorList>
            <consortium name="DOE Joint Genome Institute"/>
            <person name="Kuo A."/>
            <person name="Miyauchi S."/>
            <person name="Kiss E."/>
            <person name="Drula E."/>
            <person name="Kohler A."/>
            <person name="Sanchez-Garcia M."/>
            <person name="Andreopoulos B."/>
            <person name="Barry K.W."/>
            <person name="Bonito G."/>
            <person name="Buee M."/>
            <person name="Carver A."/>
            <person name="Chen C."/>
            <person name="Cichocki N."/>
            <person name="Clum A."/>
            <person name="Culley D."/>
            <person name="Crous P.W."/>
            <person name="Fauchery L."/>
            <person name="Girlanda M."/>
            <person name="Hayes R."/>
            <person name="Keri Z."/>
            <person name="Labutti K."/>
            <person name="Lipzen A."/>
            <person name="Lombard V."/>
            <person name="Magnuson J."/>
            <person name="Maillard F."/>
            <person name="Morin E."/>
            <person name="Murat C."/>
            <person name="Nolan M."/>
            <person name="Ohm R."/>
            <person name="Pangilinan J."/>
            <person name="Pereira M."/>
            <person name="Perotto S."/>
            <person name="Peter M."/>
            <person name="Riley R."/>
            <person name="Sitrit Y."/>
            <person name="Stielow B."/>
            <person name="Szollosi G."/>
            <person name="Zifcakova L."/>
            <person name="Stursova M."/>
            <person name="Spatafora J.W."/>
            <person name="Tedersoo L."/>
            <person name="Vaario L.-M."/>
            <person name="Yamada A."/>
            <person name="Yan M."/>
            <person name="Wang P."/>
            <person name="Xu J."/>
            <person name="Bruns T."/>
            <person name="Baldrian P."/>
            <person name="Vilgalys R."/>
            <person name="Henrissat B."/>
            <person name="Grigoriev I.V."/>
            <person name="Hibbett D."/>
            <person name="Nagy L.G."/>
            <person name="Martin F.M."/>
        </authorList>
    </citation>
    <scope>NUCLEOTIDE SEQUENCE</scope>
    <source>
        <strain evidence="1">P2</strain>
    </source>
</reference>
<proteinExistence type="predicted"/>
<protein>
    <submittedName>
        <fullName evidence="1">Uncharacterized protein</fullName>
    </submittedName>
</protein>
<gene>
    <name evidence="1" type="ORF">BDM02DRAFT_1645974</name>
</gene>
<dbReference type="Proteomes" id="UP000886501">
    <property type="component" value="Unassembled WGS sequence"/>
</dbReference>
<keyword evidence="2" id="KW-1185">Reference proteome</keyword>
<dbReference type="EMBL" id="MU117963">
    <property type="protein sequence ID" value="KAF9653652.1"/>
    <property type="molecule type" value="Genomic_DNA"/>
</dbReference>
<reference evidence="1" key="2">
    <citation type="journal article" date="2020" name="Nat. Commun.">
        <title>Large-scale genome sequencing of mycorrhizal fungi provides insights into the early evolution of symbiotic traits.</title>
        <authorList>
            <person name="Miyauchi S."/>
            <person name="Kiss E."/>
            <person name="Kuo A."/>
            <person name="Drula E."/>
            <person name="Kohler A."/>
            <person name="Sanchez-Garcia M."/>
            <person name="Morin E."/>
            <person name="Andreopoulos B."/>
            <person name="Barry K.W."/>
            <person name="Bonito G."/>
            <person name="Buee M."/>
            <person name="Carver A."/>
            <person name="Chen C."/>
            <person name="Cichocki N."/>
            <person name="Clum A."/>
            <person name="Culley D."/>
            <person name="Crous P.W."/>
            <person name="Fauchery L."/>
            <person name="Girlanda M."/>
            <person name="Hayes R.D."/>
            <person name="Keri Z."/>
            <person name="LaButti K."/>
            <person name="Lipzen A."/>
            <person name="Lombard V."/>
            <person name="Magnuson J."/>
            <person name="Maillard F."/>
            <person name="Murat C."/>
            <person name="Nolan M."/>
            <person name="Ohm R.A."/>
            <person name="Pangilinan J."/>
            <person name="Pereira M.F."/>
            <person name="Perotto S."/>
            <person name="Peter M."/>
            <person name="Pfister S."/>
            <person name="Riley R."/>
            <person name="Sitrit Y."/>
            <person name="Stielow J.B."/>
            <person name="Szollosi G."/>
            <person name="Zifcakova L."/>
            <person name="Stursova M."/>
            <person name="Spatafora J.W."/>
            <person name="Tedersoo L."/>
            <person name="Vaario L.M."/>
            <person name="Yamada A."/>
            <person name="Yan M."/>
            <person name="Wang P."/>
            <person name="Xu J."/>
            <person name="Bruns T."/>
            <person name="Baldrian P."/>
            <person name="Vilgalys R."/>
            <person name="Dunand C."/>
            <person name="Henrissat B."/>
            <person name="Grigoriev I.V."/>
            <person name="Hibbett D."/>
            <person name="Nagy L.G."/>
            <person name="Martin F.M."/>
        </authorList>
    </citation>
    <scope>NUCLEOTIDE SEQUENCE</scope>
    <source>
        <strain evidence="1">P2</strain>
    </source>
</reference>